<proteinExistence type="inferred from homology"/>
<dbReference type="GO" id="GO:1990077">
    <property type="term" value="C:primosome complex"/>
    <property type="evidence" value="ECO:0007669"/>
    <property type="project" value="UniProtKB-UniRule"/>
</dbReference>
<dbReference type="Pfam" id="PF00271">
    <property type="entry name" value="Helicase_C"/>
    <property type="match status" value="1"/>
</dbReference>
<feature type="binding site" evidence="12">
    <location>
        <position position="442"/>
    </location>
    <ligand>
        <name>Zn(2+)</name>
        <dbReference type="ChEBI" id="CHEBI:29105"/>
        <label>1</label>
    </ligand>
</feature>
<dbReference type="InterPro" id="IPR041222">
    <property type="entry name" value="PriA_3primeBD"/>
</dbReference>
<keyword evidence="9 12" id="KW-0238">DNA-binding</keyword>
<dbReference type="GO" id="GO:0006302">
    <property type="term" value="P:double-strand break repair"/>
    <property type="evidence" value="ECO:0007669"/>
    <property type="project" value="InterPro"/>
</dbReference>
<dbReference type="InterPro" id="IPR001650">
    <property type="entry name" value="Helicase_C-like"/>
</dbReference>
<dbReference type="OrthoDB" id="9759544at2"/>
<feature type="binding site" evidence="12">
    <location>
        <position position="479"/>
    </location>
    <ligand>
        <name>Zn(2+)</name>
        <dbReference type="ChEBI" id="CHEBI:29105"/>
        <label>1</label>
    </ligand>
</feature>
<evidence type="ECO:0000313" key="14">
    <source>
        <dbReference type="EMBL" id="ORJ62530.1"/>
    </source>
</evidence>
<comment type="caution">
    <text evidence="14">The sequence shown here is derived from an EMBL/GenBank/DDBJ whole genome shotgun (WGS) entry which is preliminary data.</text>
</comment>
<feature type="binding site" evidence="12">
    <location>
        <position position="482"/>
    </location>
    <ligand>
        <name>Zn(2+)</name>
        <dbReference type="ChEBI" id="CHEBI:29105"/>
        <label>1</label>
    </ligand>
</feature>
<dbReference type="Pfam" id="PF17764">
    <property type="entry name" value="PriA_3primeBD"/>
    <property type="match status" value="1"/>
</dbReference>
<feature type="binding site" evidence="12">
    <location>
        <position position="439"/>
    </location>
    <ligand>
        <name>Zn(2+)</name>
        <dbReference type="ChEBI" id="CHEBI:29105"/>
        <label>1</label>
    </ligand>
</feature>
<feature type="domain" description="Helicase ATP-binding" evidence="13">
    <location>
        <begin position="212"/>
        <end position="380"/>
    </location>
</feature>
<feature type="binding site" evidence="12">
    <location>
        <position position="469"/>
    </location>
    <ligand>
        <name>Zn(2+)</name>
        <dbReference type="ChEBI" id="CHEBI:29105"/>
        <label>2</label>
    </ligand>
</feature>
<dbReference type="GO" id="GO:0006269">
    <property type="term" value="P:DNA replication, synthesis of primer"/>
    <property type="evidence" value="ECO:0007669"/>
    <property type="project" value="UniProtKB-KW"/>
</dbReference>
<evidence type="ECO:0000256" key="2">
    <source>
        <dbReference type="ARBA" id="ARBA00022705"/>
    </source>
</evidence>
<dbReference type="PANTHER" id="PTHR30580">
    <property type="entry name" value="PRIMOSOMAL PROTEIN N"/>
    <property type="match status" value="1"/>
</dbReference>
<dbReference type="SMART" id="SM00487">
    <property type="entry name" value="DEXDc"/>
    <property type="match status" value="1"/>
</dbReference>
<evidence type="ECO:0000256" key="8">
    <source>
        <dbReference type="ARBA" id="ARBA00022840"/>
    </source>
</evidence>
<dbReference type="InterPro" id="IPR041236">
    <property type="entry name" value="PriA_C"/>
</dbReference>
<evidence type="ECO:0000256" key="11">
    <source>
        <dbReference type="ARBA" id="ARBA00048988"/>
    </source>
</evidence>
<dbReference type="STRING" id="1969733.B5V00_04410"/>
<comment type="catalytic activity">
    <reaction evidence="11 12">
        <text>ATP + H2O = ADP + phosphate + H(+)</text>
        <dbReference type="Rhea" id="RHEA:13065"/>
        <dbReference type="ChEBI" id="CHEBI:15377"/>
        <dbReference type="ChEBI" id="CHEBI:15378"/>
        <dbReference type="ChEBI" id="CHEBI:30616"/>
        <dbReference type="ChEBI" id="CHEBI:43474"/>
        <dbReference type="ChEBI" id="CHEBI:456216"/>
        <dbReference type="EC" id="5.6.2.4"/>
    </reaction>
</comment>
<feature type="binding site" evidence="12">
    <location>
        <position position="448"/>
    </location>
    <ligand>
        <name>Zn(2+)</name>
        <dbReference type="ChEBI" id="CHEBI:29105"/>
        <label>2</label>
    </ligand>
</feature>
<comment type="subunit">
    <text evidence="12">Component of the replication restart primosome.</text>
</comment>
<dbReference type="InterPro" id="IPR011545">
    <property type="entry name" value="DEAD/DEAH_box_helicase_dom"/>
</dbReference>
<keyword evidence="2 12" id="KW-0235">DNA replication</keyword>
<evidence type="ECO:0000256" key="9">
    <source>
        <dbReference type="ARBA" id="ARBA00023125"/>
    </source>
</evidence>
<dbReference type="AlphaFoldDB" id="A0A1X0YBC7"/>
<dbReference type="Pfam" id="PF18074">
    <property type="entry name" value="PriA_C"/>
    <property type="match status" value="1"/>
</dbReference>
<evidence type="ECO:0000256" key="4">
    <source>
        <dbReference type="ARBA" id="ARBA00022741"/>
    </source>
</evidence>
<dbReference type="InterPro" id="IPR014001">
    <property type="entry name" value="Helicase_ATP-bd"/>
</dbReference>
<evidence type="ECO:0000256" key="10">
    <source>
        <dbReference type="ARBA" id="ARBA00023235"/>
    </source>
</evidence>
<feature type="binding site" evidence="12">
    <location>
        <position position="466"/>
    </location>
    <ligand>
        <name>Zn(2+)</name>
        <dbReference type="ChEBI" id="CHEBI:29105"/>
        <label>2</label>
    </ligand>
</feature>
<evidence type="ECO:0000256" key="5">
    <source>
        <dbReference type="ARBA" id="ARBA00022801"/>
    </source>
</evidence>
<keyword evidence="8 12" id="KW-0067">ATP-binding</keyword>
<evidence type="ECO:0000259" key="13">
    <source>
        <dbReference type="PROSITE" id="PS51192"/>
    </source>
</evidence>
<comment type="cofactor">
    <cofactor evidence="12">
        <name>Zn(2+)</name>
        <dbReference type="ChEBI" id="CHEBI:29105"/>
    </cofactor>
    <text evidence="12">Binds 2 zinc ions per subunit.</text>
</comment>
<dbReference type="Gene3D" id="3.40.1440.60">
    <property type="entry name" value="PriA, 3(prime) DNA-binding domain"/>
    <property type="match status" value="1"/>
</dbReference>
<keyword evidence="7 12" id="KW-0862">Zinc</keyword>
<name>A0A1X0YBC7_9BACT</name>
<keyword evidence="5 12" id="KW-0378">Hydrolase</keyword>
<comment type="catalytic activity">
    <reaction evidence="12">
        <text>Couples ATP hydrolysis with the unwinding of duplex DNA by translocating in the 3'-5' direction.</text>
        <dbReference type="EC" id="5.6.2.4"/>
    </reaction>
</comment>
<dbReference type="FunFam" id="3.40.1440.60:FF:000001">
    <property type="entry name" value="Primosomal protein N"/>
    <property type="match status" value="1"/>
</dbReference>
<dbReference type="InterPro" id="IPR040498">
    <property type="entry name" value="PriA_CRR"/>
</dbReference>
<organism evidence="14 15">
    <name type="scientific">Geothermobacter hydrogeniphilus</name>
    <dbReference type="NCBI Taxonomy" id="1969733"/>
    <lineage>
        <taxon>Bacteria</taxon>
        <taxon>Pseudomonadati</taxon>
        <taxon>Thermodesulfobacteriota</taxon>
        <taxon>Desulfuromonadia</taxon>
        <taxon>Desulfuromonadales</taxon>
        <taxon>Geothermobacteraceae</taxon>
        <taxon>Geothermobacter</taxon>
    </lineage>
</organism>
<keyword evidence="4 12" id="KW-0547">Nucleotide-binding</keyword>
<dbReference type="SUPFAM" id="SSF52540">
    <property type="entry name" value="P-loop containing nucleoside triphosphate hydrolases"/>
    <property type="match status" value="1"/>
</dbReference>
<dbReference type="RefSeq" id="WP_085009545.1">
    <property type="nucleotide sequence ID" value="NZ_NAAD01000003.1"/>
</dbReference>
<dbReference type="GO" id="GO:0003677">
    <property type="term" value="F:DNA binding"/>
    <property type="evidence" value="ECO:0007669"/>
    <property type="project" value="UniProtKB-UniRule"/>
</dbReference>
<dbReference type="Proteomes" id="UP000193136">
    <property type="component" value="Unassembled WGS sequence"/>
</dbReference>
<keyword evidence="15" id="KW-1185">Reference proteome</keyword>
<keyword evidence="10 12" id="KW-0413">Isomerase</keyword>
<dbReference type="FunFam" id="3.40.50.300:FF:000489">
    <property type="entry name" value="Primosome assembly protein PriA"/>
    <property type="match status" value="1"/>
</dbReference>
<dbReference type="HAMAP" id="MF_00983">
    <property type="entry name" value="PriA"/>
    <property type="match status" value="1"/>
</dbReference>
<comment type="similarity">
    <text evidence="12">Belongs to the helicase family. PriA subfamily.</text>
</comment>
<dbReference type="GO" id="GO:0008270">
    <property type="term" value="F:zinc ion binding"/>
    <property type="evidence" value="ECO:0007669"/>
    <property type="project" value="UniProtKB-UniRule"/>
</dbReference>
<reference evidence="14 15" key="1">
    <citation type="submission" date="2017-03" db="EMBL/GenBank/DDBJ databases">
        <title>Genome sequence of Geothermobacter sp. EPR-M, Deep-Sea Iron Reducer.</title>
        <authorList>
            <person name="Tully B."/>
            <person name="Savalia P."/>
            <person name="Abuyen K."/>
            <person name="Baughan C."/>
            <person name="Romero E."/>
            <person name="Ronkowski C."/>
            <person name="Torres B."/>
            <person name="Tremblay J."/>
            <person name="Trujillo A."/>
            <person name="Tyler M."/>
            <person name="Perez-Rodriguez I."/>
            <person name="Amend J."/>
        </authorList>
    </citation>
    <scope>NUCLEOTIDE SEQUENCE [LARGE SCALE GENOMIC DNA]</scope>
    <source>
        <strain evidence="14 15">EPR-M</strain>
    </source>
</reference>
<evidence type="ECO:0000256" key="6">
    <source>
        <dbReference type="ARBA" id="ARBA00022806"/>
    </source>
</evidence>
<dbReference type="InterPro" id="IPR027417">
    <property type="entry name" value="P-loop_NTPase"/>
</dbReference>
<accession>A0A1X0YBC7</accession>
<comment type="function">
    <text evidence="12">Initiates the restart of stalled replication forks, which reloads the replicative helicase on sites other than the origin of replication. Recognizes and binds to abandoned replication forks and remodels them to uncover a helicase loading site. Promotes assembly of the primosome at these replication forks.</text>
</comment>
<dbReference type="CDD" id="cd18804">
    <property type="entry name" value="SF2_C_priA"/>
    <property type="match status" value="1"/>
</dbReference>
<evidence type="ECO:0000256" key="12">
    <source>
        <dbReference type="HAMAP-Rule" id="MF_00983"/>
    </source>
</evidence>
<evidence type="ECO:0000256" key="1">
    <source>
        <dbReference type="ARBA" id="ARBA00022515"/>
    </source>
</evidence>
<evidence type="ECO:0000313" key="15">
    <source>
        <dbReference type="Proteomes" id="UP000193136"/>
    </source>
</evidence>
<feature type="binding site" evidence="12">
    <location>
        <position position="451"/>
    </location>
    <ligand>
        <name>Zn(2+)</name>
        <dbReference type="ChEBI" id="CHEBI:29105"/>
        <label>2</label>
    </ligand>
</feature>
<dbReference type="SMART" id="SM00490">
    <property type="entry name" value="HELICc"/>
    <property type="match status" value="1"/>
</dbReference>
<gene>
    <name evidence="12" type="primary">priA</name>
    <name evidence="14" type="ORF">B5V00_04410</name>
</gene>
<keyword evidence="3 12" id="KW-0479">Metal-binding</keyword>
<dbReference type="GO" id="GO:0006270">
    <property type="term" value="P:DNA replication initiation"/>
    <property type="evidence" value="ECO:0007669"/>
    <property type="project" value="TreeGrafter"/>
</dbReference>
<dbReference type="GO" id="GO:0016887">
    <property type="term" value="F:ATP hydrolysis activity"/>
    <property type="evidence" value="ECO:0007669"/>
    <property type="project" value="RHEA"/>
</dbReference>
<dbReference type="PROSITE" id="PS51192">
    <property type="entry name" value="HELICASE_ATP_BIND_1"/>
    <property type="match status" value="1"/>
</dbReference>
<dbReference type="PANTHER" id="PTHR30580:SF0">
    <property type="entry name" value="PRIMOSOMAL PROTEIN N"/>
    <property type="match status" value="1"/>
</dbReference>
<dbReference type="CDD" id="cd17929">
    <property type="entry name" value="DEXHc_priA"/>
    <property type="match status" value="1"/>
</dbReference>
<dbReference type="EC" id="5.6.2.4" evidence="12"/>
<dbReference type="Pfam" id="PF18319">
    <property type="entry name" value="Zn_ribbon_PriA"/>
    <property type="match status" value="1"/>
</dbReference>
<protein>
    <recommendedName>
        <fullName evidence="12">Replication restart protein PriA</fullName>
    </recommendedName>
    <alternativeName>
        <fullName evidence="12">ATP-dependent DNA helicase PriA</fullName>
        <ecNumber evidence="12">5.6.2.4</ecNumber>
    </alternativeName>
    <alternativeName>
        <fullName evidence="12">DNA 3'-5' helicase PriA</fullName>
    </alternativeName>
</protein>
<dbReference type="GO" id="GO:0006310">
    <property type="term" value="P:DNA recombination"/>
    <property type="evidence" value="ECO:0007669"/>
    <property type="project" value="InterPro"/>
</dbReference>
<keyword evidence="6 12" id="KW-0347">Helicase</keyword>
<dbReference type="GO" id="GO:0043138">
    <property type="term" value="F:3'-5' DNA helicase activity"/>
    <property type="evidence" value="ECO:0007669"/>
    <property type="project" value="UniProtKB-EC"/>
</dbReference>
<dbReference type="InterPro" id="IPR005259">
    <property type="entry name" value="PriA"/>
</dbReference>
<dbReference type="Pfam" id="PF00270">
    <property type="entry name" value="DEAD"/>
    <property type="match status" value="1"/>
</dbReference>
<dbReference type="GO" id="GO:0005524">
    <property type="term" value="F:ATP binding"/>
    <property type="evidence" value="ECO:0007669"/>
    <property type="project" value="UniProtKB-UniRule"/>
</dbReference>
<sequence>MSDACLIAEVAVAAPLKKTLSYLVPPELAVAARIGVRLRVPLGRRRAVGFLLELSRGSGEGLKAIAEVLDDEPLFPPALIPLFRRAAGYYLHPLGQVIATALPAGLSGRGSAPPILRETLYAPTEDESEPPGRRQRQILDCIRQAKEVSLTELRSRFDAPHAPLKRLLELGLISARQQERLRDPFLSWPLQPETPPEPAPAQLRVLEQLRPLLEQGGFRSALLHGVTGSGKTEVYLRAIETVLERGRQALVLVPEIALTPQLVGRFRNRFTGRAKISVLHSGLSDGERYDAWRNVARGEADIVIGARSAIFAPMPEPGLIIVDEEHETSYKQSEGFRYNARDLALLRGQQQGVPVLLGSATPALPSYRRALDGEALLLHLPGRAAGQPLPEVELIDMTATPFRTLLSDPLAGALEANLQRGEQSLVLLNRRGFAPYLLCADCGQDFRCPNCEISLTYHRGRLLLRCHYCDYQLPPPESCPRCGGSQLDPEGAGTERLELELKERFPEARLARMDRDTTTARGAHRRFMERMLAGEIDILVGTQMIAKGHDFPGVTLVGVVNADATLNFPDFRAGERTFALLSQVAGRAGRGTLPGRVLIQTYAPEHYALQHAASHDYAGFYRQELALRRELGYPPYGFLANLVLSGNDPQRVERAARELAGRLLPLPPGAELLGPVPCLLAKLRGKARMQILLKAAQRPALRRALDRFEQLSRPVPNGVALAVDVDPVDMF</sequence>
<evidence type="ECO:0000256" key="3">
    <source>
        <dbReference type="ARBA" id="ARBA00022723"/>
    </source>
</evidence>
<dbReference type="NCBIfam" id="TIGR00595">
    <property type="entry name" value="priA"/>
    <property type="match status" value="1"/>
</dbReference>
<evidence type="ECO:0000256" key="7">
    <source>
        <dbReference type="ARBA" id="ARBA00022833"/>
    </source>
</evidence>
<keyword evidence="1 12" id="KW-0639">Primosome</keyword>
<dbReference type="EMBL" id="NAAD01000003">
    <property type="protein sequence ID" value="ORJ62530.1"/>
    <property type="molecule type" value="Genomic_DNA"/>
</dbReference>
<dbReference type="InterPro" id="IPR042115">
    <property type="entry name" value="PriA_3primeBD_sf"/>
</dbReference>
<dbReference type="Gene3D" id="3.40.50.300">
    <property type="entry name" value="P-loop containing nucleotide triphosphate hydrolases"/>
    <property type="match status" value="2"/>
</dbReference>